<accession>A0A0U5JLX8</accession>
<feature type="domain" description="Transposase IS66 central" evidence="1">
    <location>
        <begin position="3"/>
        <end position="115"/>
    </location>
</feature>
<dbReference type="Pfam" id="PF03050">
    <property type="entry name" value="DDE_Tnp_IS66"/>
    <property type="match status" value="1"/>
</dbReference>
<dbReference type="InterPro" id="IPR052344">
    <property type="entry name" value="Transposase-related"/>
</dbReference>
<dbReference type="InterPro" id="IPR004291">
    <property type="entry name" value="Transposase_IS66_central"/>
</dbReference>
<evidence type="ECO:0000313" key="3">
    <source>
        <dbReference type="EMBL" id="CUR38070.1"/>
    </source>
</evidence>
<dbReference type="PANTHER" id="PTHR33678">
    <property type="entry name" value="BLL1576 PROTEIN"/>
    <property type="match status" value="1"/>
</dbReference>
<name>A0A0U5JLX8_LIMRT</name>
<dbReference type="InterPro" id="IPR039552">
    <property type="entry name" value="IS66_C"/>
</dbReference>
<protein>
    <submittedName>
        <fullName evidence="3">Mobile element protein</fullName>
    </submittedName>
</protein>
<organism evidence="3">
    <name type="scientific">Limosilactobacillus reuteri</name>
    <name type="common">Lactobacillus reuteri</name>
    <dbReference type="NCBI Taxonomy" id="1598"/>
    <lineage>
        <taxon>Bacteria</taxon>
        <taxon>Bacillati</taxon>
        <taxon>Bacillota</taxon>
        <taxon>Bacilli</taxon>
        <taxon>Lactobacillales</taxon>
        <taxon>Lactobacillaceae</taxon>
        <taxon>Limosilactobacillus</taxon>
    </lineage>
</organism>
<dbReference type="AlphaFoldDB" id="A0A0U5JLX8"/>
<sequence>MKNSKAYRVLQLMRPIFHEEKQLTYSNHKEKLVQRRLHVKPLMDKLYTYLENISFPQGRLKAAINNALKLRKRVYQIFEDGRVPLTNNPVEQAIRPSTLIRKNSLFAKSTAGAQANAIFYTLVATANQNHLNIYKYFKYLFDHLPNRKDEGLEAYLPWSKEVQTECHK</sequence>
<gene>
    <name evidence="3" type="ORF">LRLP16767_LR3C6_00022</name>
</gene>
<evidence type="ECO:0000259" key="2">
    <source>
        <dbReference type="Pfam" id="PF13817"/>
    </source>
</evidence>
<proteinExistence type="predicted"/>
<dbReference type="Pfam" id="PF13817">
    <property type="entry name" value="DDE_Tnp_IS66_C"/>
    <property type="match status" value="1"/>
</dbReference>
<dbReference type="EMBL" id="LN887308">
    <property type="protein sequence ID" value="CUR38070.1"/>
    <property type="molecule type" value="Genomic_DNA"/>
</dbReference>
<evidence type="ECO:0000259" key="1">
    <source>
        <dbReference type="Pfam" id="PF03050"/>
    </source>
</evidence>
<reference evidence="3" key="1">
    <citation type="submission" date="2015-10" db="EMBL/GenBank/DDBJ databases">
        <authorList>
            <person name="Gilbert D.G."/>
        </authorList>
    </citation>
    <scope>NUCLEOTIDE SEQUENCE</scope>
    <source>
        <strain evidence="3">3c6</strain>
    </source>
</reference>
<feature type="domain" description="Transposase IS66 C-terminal" evidence="2">
    <location>
        <begin position="121"/>
        <end position="158"/>
    </location>
</feature>